<organism evidence="2 3">
    <name type="scientific">Paramecium octaurelia</name>
    <dbReference type="NCBI Taxonomy" id="43137"/>
    <lineage>
        <taxon>Eukaryota</taxon>
        <taxon>Sar</taxon>
        <taxon>Alveolata</taxon>
        <taxon>Ciliophora</taxon>
        <taxon>Intramacronucleata</taxon>
        <taxon>Oligohymenophorea</taxon>
        <taxon>Peniculida</taxon>
        <taxon>Parameciidae</taxon>
        <taxon>Paramecium</taxon>
    </lineage>
</organism>
<comment type="caution">
    <text evidence="2">The sequence shown here is derived from an EMBL/GenBank/DDBJ whole genome shotgun (WGS) entry which is preliminary data.</text>
</comment>
<proteinExistence type="predicted"/>
<sequence>MCIFKCSRGSARFLMDPLRYQPLNCELCRKLKKLDNFQFCGRLSILYVNFQKFRSDLLPYLVEIYQKSNHIQCRYCNQKFFLDQKDNHLFVSKFTCSHEEIRQIKQCPFCKILNQRKSYQECKKCKLDLLFFNKYREVQCPCCKIVYCEMCKKEKQLFQQKFCNCRIIKYSKDVILFQFLVIALIFLIILVLIGSNYLEDSEFYQSIKCTIKDGYSNVNCTLEQLFYDTFKQFILFIGITFLISPGVALVEIINLLFKAQRRLSKAQMRRF</sequence>
<protein>
    <submittedName>
        <fullName evidence="2">Uncharacterized protein</fullName>
    </submittedName>
</protein>
<dbReference type="OMA" id="GYSNVNC"/>
<keyword evidence="1" id="KW-0472">Membrane</keyword>
<gene>
    <name evidence="2" type="ORF">POCTA_138.1.T1560111</name>
</gene>
<dbReference type="OrthoDB" id="310122at2759"/>
<name>A0A8S1YKL6_PAROT</name>
<keyword evidence="1" id="KW-1133">Transmembrane helix</keyword>
<reference evidence="2" key="1">
    <citation type="submission" date="2021-01" db="EMBL/GenBank/DDBJ databases">
        <authorList>
            <consortium name="Genoscope - CEA"/>
            <person name="William W."/>
        </authorList>
    </citation>
    <scope>NUCLEOTIDE SEQUENCE</scope>
</reference>
<accession>A0A8S1YKL6</accession>
<feature type="transmembrane region" description="Helical" evidence="1">
    <location>
        <begin position="174"/>
        <end position="194"/>
    </location>
</feature>
<feature type="transmembrane region" description="Helical" evidence="1">
    <location>
        <begin position="233"/>
        <end position="257"/>
    </location>
</feature>
<dbReference type="AlphaFoldDB" id="A0A8S1YKL6"/>
<evidence type="ECO:0000313" key="3">
    <source>
        <dbReference type="Proteomes" id="UP000683925"/>
    </source>
</evidence>
<keyword evidence="1" id="KW-0812">Transmembrane</keyword>
<keyword evidence="3" id="KW-1185">Reference proteome</keyword>
<dbReference type="Proteomes" id="UP000683925">
    <property type="component" value="Unassembled WGS sequence"/>
</dbReference>
<evidence type="ECO:0000313" key="2">
    <source>
        <dbReference type="EMBL" id="CAD8212092.1"/>
    </source>
</evidence>
<dbReference type="EMBL" id="CAJJDP010000158">
    <property type="protein sequence ID" value="CAD8212092.1"/>
    <property type="molecule type" value="Genomic_DNA"/>
</dbReference>
<evidence type="ECO:0000256" key="1">
    <source>
        <dbReference type="SAM" id="Phobius"/>
    </source>
</evidence>